<comment type="caution">
    <text evidence="2">The sequence shown here is derived from an EMBL/GenBank/DDBJ whole genome shotgun (WGS) entry which is preliminary data.</text>
</comment>
<gene>
    <name evidence="2" type="primary">Necator_chrIV.g16859</name>
    <name evidence="2" type="ORF">RB195_003561</name>
</gene>
<sequence length="129" mass="14473">MTNNTVVDCEQDDHILAAALLAVTGTTGFLINIFVIIRIKGAPLFFGPYMYTCISRLICDTGGLLIYSLWISPLVFLVIFTGKNLIIFMFCFWMPPVLLVSIYLIVSLFFSSTGMYFFASEVVFKWIAG</sequence>
<evidence type="ECO:0000313" key="2">
    <source>
        <dbReference type="EMBL" id="KAK6752213.1"/>
    </source>
</evidence>
<keyword evidence="1" id="KW-1133">Transmembrane helix</keyword>
<keyword evidence="1" id="KW-0812">Transmembrane</keyword>
<reference evidence="2 3" key="1">
    <citation type="submission" date="2023-08" db="EMBL/GenBank/DDBJ databases">
        <title>A Necator americanus chromosomal reference genome.</title>
        <authorList>
            <person name="Ilik V."/>
            <person name="Petrzelkova K.J."/>
            <person name="Pardy F."/>
            <person name="Fuh T."/>
            <person name="Niatou-Singa F.S."/>
            <person name="Gouil Q."/>
            <person name="Baker L."/>
            <person name="Ritchie M.E."/>
            <person name="Jex A.R."/>
            <person name="Gazzola D."/>
            <person name="Li H."/>
            <person name="Toshio Fujiwara R."/>
            <person name="Zhan B."/>
            <person name="Aroian R.V."/>
            <person name="Pafco B."/>
            <person name="Schwarz E.M."/>
        </authorList>
    </citation>
    <scope>NUCLEOTIDE SEQUENCE [LARGE SCALE GENOMIC DNA]</scope>
    <source>
        <strain evidence="2 3">Aroian</strain>
        <tissue evidence="2">Whole animal</tissue>
    </source>
</reference>
<organism evidence="2 3">
    <name type="scientific">Necator americanus</name>
    <name type="common">Human hookworm</name>
    <dbReference type="NCBI Taxonomy" id="51031"/>
    <lineage>
        <taxon>Eukaryota</taxon>
        <taxon>Metazoa</taxon>
        <taxon>Ecdysozoa</taxon>
        <taxon>Nematoda</taxon>
        <taxon>Chromadorea</taxon>
        <taxon>Rhabditida</taxon>
        <taxon>Rhabditina</taxon>
        <taxon>Rhabditomorpha</taxon>
        <taxon>Strongyloidea</taxon>
        <taxon>Ancylostomatidae</taxon>
        <taxon>Bunostominae</taxon>
        <taxon>Necator</taxon>
    </lineage>
</organism>
<evidence type="ECO:0000256" key="1">
    <source>
        <dbReference type="SAM" id="Phobius"/>
    </source>
</evidence>
<keyword evidence="3" id="KW-1185">Reference proteome</keyword>
<proteinExistence type="predicted"/>
<accession>A0ABR1DPW4</accession>
<protein>
    <recommendedName>
        <fullName evidence="4">7TM GPCR serpentine receptor class x (Srx) domain-containing protein</fullName>
    </recommendedName>
</protein>
<evidence type="ECO:0000313" key="3">
    <source>
        <dbReference type="Proteomes" id="UP001303046"/>
    </source>
</evidence>
<name>A0ABR1DPW4_NECAM</name>
<dbReference type="Proteomes" id="UP001303046">
    <property type="component" value="Unassembled WGS sequence"/>
</dbReference>
<feature type="transmembrane region" description="Helical" evidence="1">
    <location>
        <begin position="15"/>
        <end position="37"/>
    </location>
</feature>
<dbReference type="EMBL" id="JAVFWL010000004">
    <property type="protein sequence ID" value="KAK6752213.1"/>
    <property type="molecule type" value="Genomic_DNA"/>
</dbReference>
<keyword evidence="1" id="KW-0472">Membrane</keyword>
<feature type="transmembrane region" description="Helical" evidence="1">
    <location>
        <begin position="86"/>
        <end position="110"/>
    </location>
</feature>
<evidence type="ECO:0008006" key="4">
    <source>
        <dbReference type="Google" id="ProtNLM"/>
    </source>
</evidence>